<organism evidence="6 7">
    <name type="scientific">Rhizobium rhizoryzae</name>
    <dbReference type="NCBI Taxonomy" id="451876"/>
    <lineage>
        <taxon>Bacteria</taxon>
        <taxon>Pseudomonadati</taxon>
        <taxon>Pseudomonadota</taxon>
        <taxon>Alphaproteobacteria</taxon>
        <taxon>Hyphomicrobiales</taxon>
        <taxon>Rhizobiaceae</taxon>
        <taxon>Rhizobium/Agrobacterium group</taxon>
        <taxon>Rhizobium</taxon>
    </lineage>
</organism>
<proteinExistence type="predicted"/>
<keyword evidence="7" id="KW-1185">Reference proteome</keyword>
<keyword evidence="2 5" id="KW-0812">Transmembrane</keyword>
<evidence type="ECO:0000313" key="7">
    <source>
        <dbReference type="Proteomes" id="UP000519897"/>
    </source>
</evidence>
<dbReference type="AlphaFoldDB" id="A0A7W6PTC2"/>
<dbReference type="SUPFAM" id="SSF161084">
    <property type="entry name" value="MAPEG domain-like"/>
    <property type="match status" value="1"/>
</dbReference>
<keyword evidence="4 5" id="KW-0472">Membrane</keyword>
<feature type="transmembrane region" description="Helical" evidence="5">
    <location>
        <begin position="119"/>
        <end position="136"/>
    </location>
</feature>
<dbReference type="Gene3D" id="1.20.120.550">
    <property type="entry name" value="Membrane associated eicosanoid/glutathione metabolism-like domain"/>
    <property type="match status" value="1"/>
</dbReference>
<dbReference type="GO" id="GO:0016020">
    <property type="term" value="C:membrane"/>
    <property type="evidence" value="ECO:0007669"/>
    <property type="project" value="UniProtKB-SubCell"/>
</dbReference>
<keyword evidence="3 5" id="KW-1133">Transmembrane helix</keyword>
<dbReference type="EMBL" id="JACIEC010000004">
    <property type="protein sequence ID" value="MBB4144660.1"/>
    <property type="molecule type" value="Genomic_DNA"/>
</dbReference>
<dbReference type="PANTHER" id="PTHR35371:SF1">
    <property type="entry name" value="BLR7753 PROTEIN"/>
    <property type="match status" value="1"/>
</dbReference>
<evidence type="ECO:0000256" key="3">
    <source>
        <dbReference type="ARBA" id="ARBA00022989"/>
    </source>
</evidence>
<name>A0A7W6PTC2_9HYPH</name>
<dbReference type="PANTHER" id="PTHR35371">
    <property type="entry name" value="INNER MEMBRANE PROTEIN"/>
    <property type="match status" value="1"/>
</dbReference>
<feature type="transmembrane region" description="Helical" evidence="5">
    <location>
        <begin position="12"/>
        <end position="32"/>
    </location>
</feature>
<dbReference type="InterPro" id="IPR001129">
    <property type="entry name" value="Membr-assoc_MAPEG"/>
</dbReference>
<comment type="caution">
    <text evidence="6">The sequence shown here is derived from an EMBL/GenBank/DDBJ whole genome shotgun (WGS) entry which is preliminary data.</text>
</comment>
<accession>A0A7W6PTC2</accession>
<dbReference type="RefSeq" id="WP_062556095.1">
    <property type="nucleotide sequence ID" value="NZ_CP049250.1"/>
</dbReference>
<comment type="subcellular location">
    <subcellularLocation>
        <location evidence="1">Membrane</location>
    </subcellularLocation>
</comment>
<sequence length="137" mass="14977">MDPIAAHATPYMALLVCSVVLLIVHVMLQGFFATRELGPKWNAGPRDEGLKPKAPIAGRAERASLNYRETYPAVVALILALAFYSDARGIGLIGGWVWFLARIAYIPLYLQGIPKVRSLIWMVSLLGIAMMVVGLIV</sequence>
<evidence type="ECO:0000256" key="4">
    <source>
        <dbReference type="ARBA" id="ARBA00023136"/>
    </source>
</evidence>
<reference evidence="6 7" key="1">
    <citation type="submission" date="2020-08" db="EMBL/GenBank/DDBJ databases">
        <title>Genomic Encyclopedia of Type Strains, Phase IV (KMG-IV): sequencing the most valuable type-strain genomes for metagenomic binning, comparative biology and taxonomic classification.</title>
        <authorList>
            <person name="Goeker M."/>
        </authorList>
    </citation>
    <scope>NUCLEOTIDE SEQUENCE [LARGE SCALE GENOMIC DNA]</scope>
    <source>
        <strain evidence="6 7">DSM 29514</strain>
    </source>
</reference>
<gene>
    <name evidence="6" type="ORF">GGQ72_003217</name>
</gene>
<evidence type="ECO:0000256" key="5">
    <source>
        <dbReference type="SAM" id="Phobius"/>
    </source>
</evidence>
<dbReference type="Proteomes" id="UP000519897">
    <property type="component" value="Unassembled WGS sequence"/>
</dbReference>
<dbReference type="Pfam" id="PF01124">
    <property type="entry name" value="MAPEG"/>
    <property type="match status" value="1"/>
</dbReference>
<dbReference type="InterPro" id="IPR023352">
    <property type="entry name" value="MAPEG-like_dom_sf"/>
</dbReference>
<protein>
    <submittedName>
        <fullName evidence="6">Putative MAPEG superfamily protein</fullName>
    </submittedName>
</protein>
<evidence type="ECO:0000256" key="2">
    <source>
        <dbReference type="ARBA" id="ARBA00022692"/>
    </source>
</evidence>
<evidence type="ECO:0000313" key="6">
    <source>
        <dbReference type="EMBL" id="MBB4144660.1"/>
    </source>
</evidence>
<evidence type="ECO:0000256" key="1">
    <source>
        <dbReference type="ARBA" id="ARBA00004370"/>
    </source>
</evidence>